<proteinExistence type="predicted"/>
<sequence length="177" mass="20132">MLILDSGISKVAKETDSQAVELTKILIKLMRLVKLCNNVLTMTKEGEKVAANDELLMKTLMVILCCEFNKNYWDGFESEDIGNVGGGFTLLLLHKYGSEKRLDSFYVDRYFRAFPKLSNDLPPSEALSCYSIRTFDRLLLHLGLIEVEGEGYLAREKDIIKTELFDKLISVVPPRNM</sequence>
<evidence type="ECO:0000313" key="1">
    <source>
        <dbReference type="EMBL" id="MBB4045627.1"/>
    </source>
</evidence>
<keyword evidence="2" id="KW-1185">Reference proteome</keyword>
<dbReference type="EMBL" id="JACIER010000016">
    <property type="protein sequence ID" value="MBB4045627.1"/>
    <property type="molecule type" value="Genomic_DNA"/>
</dbReference>
<gene>
    <name evidence="1" type="ORF">GGR06_003442</name>
</gene>
<dbReference type="RefSeq" id="WP_044162997.1">
    <property type="nucleotide sequence ID" value="NZ_JACIER010000016.1"/>
</dbReference>
<comment type="caution">
    <text evidence="1">The sequence shown here is derived from an EMBL/GenBank/DDBJ whole genome shotgun (WGS) entry which is preliminary data.</text>
</comment>
<name>A0A840CZM9_9BACE</name>
<dbReference type="AlphaFoldDB" id="A0A840CZM9"/>
<protein>
    <submittedName>
        <fullName evidence="1">Uncharacterized protein</fullName>
    </submittedName>
</protein>
<evidence type="ECO:0000313" key="2">
    <source>
        <dbReference type="Proteomes" id="UP000560658"/>
    </source>
</evidence>
<accession>A0A840CZM9</accession>
<reference evidence="1" key="1">
    <citation type="submission" date="2020-08" db="EMBL/GenBank/DDBJ databases">
        <title>Genomic Encyclopedia of Type Strains, Phase IV (KMG-IV): sequencing the most valuable type-strain genomes for metagenomic binning, comparative biology and taxonomic classification.</title>
        <authorList>
            <person name="Goeker M."/>
        </authorList>
    </citation>
    <scope>NUCLEOTIDE SEQUENCE [LARGE SCALE GENOMIC DNA]</scope>
    <source>
        <strain evidence="1">DSM 105720</strain>
    </source>
</reference>
<organism evidence="1 2">
    <name type="scientific">Bacteroides reticulotermitis</name>
    <dbReference type="NCBI Taxonomy" id="1133319"/>
    <lineage>
        <taxon>Bacteria</taxon>
        <taxon>Pseudomonadati</taxon>
        <taxon>Bacteroidota</taxon>
        <taxon>Bacteroidia</taxon>
        <taxon>Bacteroidales</taxon>
        <taxon>Bacteroidaceae</taxon>
        <taxon>Bacteroides</taxon>
    </lineage>
</organism>
<dbReference type="Proteomes" id="UP000560658">
    <property type="component" value="Unassembled WGS sequence"/>
</dbReference>